<dbReference type="KEGG" id="pnp:IJ22_16940"/>
<evidence type="ECO:0000313" key="5">
    <source>
        <dbReference type="Proteomes" id="UP000061660"/>
    </source>
</evidence>
<keyword evidence="5" id="KW-1185">Reference proteome</keyword>
<keyword evidence="3" id="KW-0812">Transmembrane</keyword>
<dbReference type="InterPro" id="IPR050768">
    <property type="entry name" value="UPF0353/GerABKA_families"/>
</dbReference>
<dbReference type="Pfam" id="PF03323">
    <property type="entry name" value="GerA"/>
    <property type="match status" value="1"/>
</dbReference>
<name>A0A0U2W0M2_9BACL</name>
<dbReference type="GO" id="GO:0009847">
    <property type="term" value="P:spore germination"/>
    <property type="evidence" value="ECO:0007669"/>
    <property type="project" value="InterPro"/>
</dbReference>
<protein>
    <submittedName>
        <fullName evidence="4">Spore gernimation protein GerA</fullName>
    </submittedName>
</protein>
<dbReference type="EMBL" id="CP013652">
    <property type="protein sequence ID" value="ALS22068.1"/>
    <property type="molecule type" value="Genomic_DNA"/>
</dbReference>
<dbReference type="STRING" id="162209.IJ22_16940"/>
<dbReference type="PANTHER" id="PTHR22550">
    <property type="entry name" value="SPORE GERMINATION PROTEIN"/>
    <property type="match status" value="1"/>
</dbReference>
<dbReference type="InterPro" id="IPR004995">
    <property type="entry name" value="Spore_Ger"/>
</dbReference>
<feature type="transmembrane region" description="Helical" evidence="3">
    <location>
        <begin position="387"/>
        <end position="406"/>
    </location>
</feature>
<evidence type="ECO:0000256" key="3">
    <source>
        <dbReference type="SAM" id="Phobius"/>
    </source>
</evidence>
<proteinExistence type="inferred from homology"/>
<dbReference type="OrthoDB" id="1726708at2"/>
<reference evidence="4 5" key="2">
    <citation type="journal article" date="2016" name="Genome Announc.">
        <title>Complete Genome Sequences of Two Interactive Moderate Thermophiles, Paenibacillus napthalenovorans 32O-Y and Paenibacillus sp. 32O-W.</title>
        <authorList>
            <person name="Butler R.R.III."/>
            <person name="Wang J."/>
            <person name="Stark B.C."/>
            <person name="Pombert J.F."/>
        </authorList>
    </citation>
    <scope>NUCLEOTIDE SEQUENCE [LARGE SCALE GENOMIC DNA]</scope>
    <source>
        <strain evidence="4 5">32O-Y</strain>
    </source>
</reference>
<feature type="transmembrane region" description="Helical" evidence="3">
    <location>
        <begin position="252"/>
        <end position="273"/>
    </location>
</feature>
<evidence type="ECO:0000256" key="2">
    <source>
        <dbReference type="ARBA" id="ARBA00023136"/>
    </source>
</evidence>
<accession>A0A0U2W0M2</accession>
<gene>
    <name evidence="4" type="ORF">IJ22_16940</name>
</gene>
<comment type="similarity">
    <text evidence="1">Belongs to the GerABKA family.</text>
</comment>
<feature type="transmembrane region" description="Helical" evidence="3">
    <location>
        <begin position="294"/>
        <end position="313"/>
    </location>
</feature>
<evidence type="ECO:0000313" key="4">
    <source>
        <dbReference type="EMBL" id="ALS22068.1"/>
    </source>
</evidence>
<dbReference type="PATRIC" id="fig|162209.4.peg.1795"/>
<feature type="transmembrane region" description="Helical" evidence="3">
    <location>
        <begin position="363"/>
        <end position="381"/>
    </location>
</feature>
<keyword evidence="3" id="KW-1133">Transmembrane helix</keyword>
<feature type="transmembrane region" description="Helical" evidence="3">
    <location>
        <begin position="413"/>
        <end position="439"/>
    </location>
</feature>
<dbReference type="Proteomes" id="UP000061660">
    <property type="component" value="Chromosome"/>
</dbReference>
<organism evidence="4 5">
    <name type="scientific">Paenibacillus naphthalenovorans</name>
    <dbReference type="NCBI Taxonomy" id="162209"/>
    <lineage>
        <taxon>Bacteria</taxon>
        <taxon>Bacillati</taxon>
        <taxon>Bacillota</taxon>
        <taxon>Bacilli</taxon>
        <taxon>Bacillales</taxon>
        <taxon>Paenibacillaceae</taxon>
        <taxon>Paenibacillus</taxon>
    </lineage>
</organism>
<dbReference type="AlphaFoldDB" id="A0A0U2W0M2"/>
<evidence type="ECO:0000256" key="1">
    <source>
        <dbReference type="ARBA" id="ARBA00005278"/>
    </source>
</evidence>
<sequence>MFKFWKRAAGRNVHEQPDDLQETVLTIDALRQMLANMYDAEFIERQTTRDQKVDIVYIRTLIDQGRLNEAIIEPIYRCSQETVYDCIADINASAVGMLLEAHNLLLQGFVLVHDSSINQWWSVPLQNPLSRAIEPSETETIIYGPKDSFSEQIEQNITMLRRRMPIAKLKTEMFSIGYLSKTKIVMIYVEGLTNPEFISTTRSKLSNIDFDLILESSNVTAFMDDHTHSVFPQYMQTDRPDACVYSLGLGKLIILVDNTPFAIIAPITFFHLFQSPEDYINRWMVASFFRCIRYLSFFLAITLIPLYVALSTHHYQMLPLQILFVLLESRSKLPFTPFWESFLMLITLEIIKEASLRMPTKSGQTLGVIGGIVIGQAAVQAGFASKVLIVLVGISSIASFLVPNYLMTKSNTLIQFILLVLSAFLGIFGIAIGFIALLIHLNGLTSLKQPYFSPVAPFHAGEWMDLFIRGPLPYMKTRPDSLKPLDKRRYWRRR</sequence>
<dbReference type="RefSeq" id="WP_062408401.1">
    <property type="nucleotide sequence ID" value="NZ_CP013652.1"/>
</dbReference>
<keyword evidence="2 3" id="KW-0472">Membrane</keyword>
<dbReference type="PIRSF" id="PIRSF005690">
    <property type="entry name" value="GerBA"/>
    <property type="match status" value="1"/>
</dbReference>
<dbReference type="PANTHER" id="PTHR22550:SF5">
    <property type="entry name" value="LEUCINE ZIPPER PROTEIN 4"/>
    <property type="match status" value="1"/>
</dbReference>
<reference evidence="5" key="1">
    <citation type="submission" date="2015-12" db="EMBL/GenBank/DDBJ databases">
        <title>Complete genome sequences of two moderately thermophilic Paenibacillus species.</title>
        <authorList>
            <person name="Butler R.III."/>
            <person name="Wang J."/>
            <person name="Stark B.C."/>
            <person name="Pombert J.-F."/>
        </authorList>
    </citation>
    <scope>NUCLEOTIDE SEQUENCE [LARGE SCALE GENOMIC DNA]</scope>
    <source>
        <strain evidence="5">32O-Y</strain>
    </source>
</reference>
<dbReference type="GO" id="GO:0016020">
    <property type="term" value="C:membrane"/>
    <property type="evidence" value="ECO:0007669"/>
    <property type="project" value="InterPro"/>
</dbReference>